<dbReference type="PROSITE" id="PS50293">
    <property type="entry name" value="TPR_REGION"/>
    <property type="match status" value="1"/>
</dbReference>
<dbReference type="InterPro" id="IPR011990">
    <property type="entry name" value="TPR-like_helical_dom_sf"/>
</dbReference>
<dbReference type="SUPFAM" id="SSF48452">
    <property type="entry name" value="TPR-like"/>
    <property type="match status" value="1"/>
</dbReference>
<feature type="compositionally biased region" description="Polar residues" evidence="2">
    <location>
        <begin position="519"/>
        <end position="536"/>
    </location>
</feature>
<feature type="domain" description="VWFA" evidence="4">
    <location>
        <begin position="96"/>
        <end position="298"/>
    </location>
</feature>
<proteinExistence type="predicted"/>
<evidence type="ECO:0000313" key="6">
    <source>
        <dbReference type="Proteomes" id="UP000005744"/>
    </source>
</evidence>
<dbReference type="Gene3D" id="1.25.40.10">
    <property type="entry name" value="Tetratricopeptide repeat domain"/>
    <property type="match status" value="1"/>
</dbReference>
<dbReference type="InterPro" id="IPR050768">
    <property type="entry name" value="UPF0353/GerABKA_families"/>
</dbReference>
<dbReference type="PANTHER" id="PTHR22550">
    <property type="entry name" value="SPORE GERMINATION PROTEIN"/>
    <property type="match status" value="1"/>
</dbReference>
<dbReference type="InterPro" id="IPR036465">
    <property type="entry name" value="vWFA_dom_sf"/>
</dbReference>
<dbReference type="eggNOG" id="COG2304">
    <property type="taxonomic scope" value="Bacteria"/>
</dbReference>
<dbReference type="InterPro" id="IPR019734">
    <property type="entry name" value="TPR_rpt"/>
</dbReference>
<dbReference type="EMBL" id="JH600070">
    <property type="protein sequence ID" value="EIJ43226.1"/>
    <property type="molecule type" value="Genomic_DNA"/>
</dbReference>
<feature type="region of interest" description="Disordered" evidence="2">
    <location>
        <begin position="473"/>
        <end position="662"/>
    </location>
</feature>
<dbReference type="SUPFAM" id="SSF53300">
    <property type="entry name" value="vWA-like"/>
    <property type="match status" value="1"/>
</dbReference>
<evidence type="ECO:0000256" key="1">
    <source>
        <dbReference type="PROSITE-ProRule" id="PRU00339"/>
    </source>
</evidence>
<dbReference type="SMART" id="SM00028">
    <property type="entry name" value="TPR"/>
    <property type="match status" value="1"/>
</dbReference>
<dbReference type="SMART" id="SM00327">
    <property type="entry name" value="VWA"/>
    <property type="match status" value="1"/>
</dbReference>
<feature type="transmembrane region" description="Helical" evidence="3">
    <location>
        <begin position="60"/>
        <end position="79"/>
    </location>
</feature>
<sequence>MMNWTDFHFLRPYALLTFLPFIILLYFWFKRRQQSGQWASVCDPQLLPYLILPETRSANTHYTTLLIVLTGSLAIFALAGPTMERLPQPVFREQSALIITLDLSRSMLATDVKPSRLERARYKIADIVNRRQTGQTALLVFAGSAFVVTPLTDDKETILSQLSALTPNIMPIQGGRTDLALTKAVELLQQASVKTGQVLLITDEAESNHTLNEIQKLTNLGYQLSIFGVGTPEGAPIPITKEGFLKDNQGNIVIPTLDEAHLMQLTTQGNGIYQRLAIDDSDTNALFALIDQGLHQKSNATTQEAQLHVERWYELGTYLLLLALPFSAFAFRRGYFVIIPLTIGILSLHLSPPVYAEEAQAKSSIWQNLWATPDQQASQALQTGDAKTAATLFDNPEWKAAAHYKAGEYEQALQNLETLNTPTSLYNKGNTLTKLGKYEEAHNAYEQALAQDPSLEDARYNKEQVKKFLEEQKKQAEQNKQDKNQASDKQDKNNDKKDPDNSSQGQQNAEQQGNKEGDNAQNSPKDAGQQNQSQAENGEKKQDEPSNDSESQQSATDGQNTQSDKQANASEQKTLADKEKEQQAKAQQQASATDAQSEEKPETDKTANAVSSETTKPMSEEQTAQEQWLRRIPDDPSGLLRRKFRYQYSQQQNFDMGTGKEW</sequence>
<accession>I3CHY3</accession>
<dbReference type="RefSeq" id="WP_002690231.1">
    <property type="nucleotide sequence ID" value="NZ_JH600070.1"/>
</dbReference>
<evidence type="ECO:0000256" key="3">
    <source>
        <dbReference type="SAM" id="Phobius"/>
    </source>
</evidence>
<dbReference type="Proteomes" id="UP000005744">
    <property type="component" value="Unassembled WGS sequence"/>
</dbReference>
<dbReference type="PROSITE" id="PS50005">
    <property type="entry name" value="TPR"/>
    <property type="match status" value="1"/>
</dbReference>
<name>I3CHY3_9GAMM</name>
<keyword evidence="6" id="KW-1185">Reference proteome</keyword>
<feature type="compositionally biased region" description="Polar residues" evidence="2">
    <location>
        <begin position="548"/>
        <end position="573"/>
    </location>
</feature>
<keyword evidence="1" id="KW-0802">TPR repeat</keyword>
<evidence type="ECO:0000256" key="2">
    <source>
        <dbReference type="SAM" id="MobiDB-lite"/>
    </source>
</evidence>
<dbReference type="Pfam" id="PF13519">
    <property type="entry name" value="VWA_2"/>
    <property type="match status" value="1"/>
</dbReference>
<feature type="compositionally biased region" description="Basic and acidic residues" evidence="2">
    <location>
        <begin position="473"/>
        <end position="500"/>
    </location>
</feature>
<organism evidence="5 6">
    <name type="scientific">Beggiatoa alba B18LD</name>
    <dbReference type="NCBI Taxonomy" id="395493"/>
    <lineage>
        <taxon>Bacteria</taxon>
        <taxon>Pseudomonadati</taxon>
        <taxon>Pseudomonadota</taxon>
        <taxon>Gammaproteobacteria</taxon>
        <taxon>Thiotrichales</taxon>
        <taxon>Thiotrichaceae</taxon>
        <taxon>Beggiatoa</taxon>
    </lineage>
</organism>
<gene>
    <name evidence="5" type="ORF">BegalDRAFT_2373</name>
</gene>
<dbReference type="PROSITE" id="PS50234">
    <property type="entry name" value="VWFA"/>
    <property type="match status" value="1"/>
</dbReference>
<keyword evidence="3" id="KW-0812">Transmembrane</keyword>
<keyword evidence="3" id="KW-1133">Transmembrane helix</keyword>
<dbReference type="AlphaFoldDB" id="I3CHY3"/>
<reference evidence="5 6" key="1">
    <citation type="submission" date="2011-11" db="EMBL/GenBank/DDBJ databases">
        <title>Improved High-Quality Draft sequence of Beggiatoa alba B18lD.</title>
        <authorList>
            <consortium name="US DOE Joint Genome Institute"/>
            <person name="Lucas S."/>
            <person name="Han J."/>
            <person name="Lapidus A."/>
            <person name="Cheng J.-F."/>
            <person name="Goodwin L."/>
            <person name="Pitluck S."/>
            <person name="Peters L."/>
            <person name="Mikhailova N."/>
            <person name="Held B."/>
            <person name="Detter J.C."/>
            <person name="Han C."/>
            <person name="Tapia R."/>
            <person name="Land M."/>
            <person name="Hauser L."/>
            <person name="Kyrpides N."/>
            <person name="Ivanova N."/>
            <person name="Pagani I."/>
            <person name="Samuel K."/>
            <person name="Teske A."/>
            <person name="Mueller J."/>
            <person name="Woyke T."/>
        </authorList>
    </citation>
    <scope>NUCLEOTIDE SEQUENCE [LARGE SCALE GENOMIC DNA]</scope>
    <source>
        <strain evidence="5 6">B18LD</strain>
    </source>
</reference>
<feature type="compositionally biased region" description="Low complexity" evidence="2">
    <location>
        <begin position="584"/>
        <end position="595"/>
    </location>
</feature>
<evidence type="ECO:0000259" key="4">
    <source>
        <dbReference type="PROSITE" id="PS50234"/>
    </source>
</evidence>
<dbReference type="Gene3D" id="3.40.50.410">
    <property type="entry name" value="von Willebrand factor, type A domain"/>
    <property type="match status" value="1"/>
</dbReference>
<evidence type="ECO:0000313" key="5">
    <source>
        <dbReference type="EMBL" id="EIJ43226.1"/>
    </source>
</evidence>
<feature type="transmembrane region" description="Helical" evidence="3">
    <location>
        <begin position="12"/>
        <end position="29"/>
    </location>
</feature>
<dbReference type="HOGENOM" id="CLU_024570_3_1_6"/>
<protein>
    <submittedName>
        <fullName evidence="5">Tetratricopeptide repeat protein,von Willebrand factor type A-like protein</fullName>
    </submittedName>
</protein>
<feature type="repeat" description="TPR" evidence="1">
    <location>
        <begin position="422"/>
        <end position="455"/>
    </location>
</feature>
<dbReference type="InterPro" id="IPR002035">
    <property type="entry name" value="VWF_A"/>
</dbReference>
<feature type="compositionally biased region" description="Basic and acidic residues" evidence="2">
    <location>
        <begin position="574"/>
        <end position="583"/>
    </location>
</feature>
<dbReference type="PANTHER" id="PTHR22550:SF14">
    <property type="entry name" value="VWFA DOMAIN-CONTAINING PROTEIN"/>
    <property type="match status" value="1"/>
</dbReference>
<feature type="compositionally biased region" description="Polar residues" evidence="2">
    <location>
        <begin position="606"/>
        <end position="626"/>
    </location>
</feature>
<keyword evidence="3" id="KW-0472">Membrane</keyword>
<dbReference type="STRING" id="395493.BegalDRAFT_2373"/>
<dbReference type="Pfam" id="PF00515">
    <property type="entry name" value="TPR_1"/>
    <property type="match status" value="1"/>
</dbReference>